<dbReference type="AlphaFoldDB" id="A0A9D2CDT6"/>
<feature type="transmembrane region" description="Helical" evidence="1">
    <location>
        <begin position="45"/>
        <end position="73"/>
    </location>
</feature>
<dbReference type="Gene3D" id="1.10.1760.20">
    <property type="match status" value="1"/>
</dbReference>
<comment type="caution">
    <text evidence="2">The sequence shown here is derived from an EMBL/GenBank/DDBJ whole genome shotgun (WGS) entry which is preliminary data.</text>
</comment>
<evidence type="ECO:0000313" key="3">
    <source>
        <dbReference type="Proteomes" id="UP000886824"/>
    </source>
</evidence>
<keyword evidence="1" id="KW-0812">Transmembrane</keyword>
<evidence type="ECO:0000313" key="2">
    <source>
        <dbReference type="EMBL" id="HIY72824.1"/>
    </source>
</evidence>
<dbReference type="EMBL" id="DXCX01000027">
    <property type="protein sequence ID" value="HIY72824.1"/>
    <property type="molecule type" value="Genomic_DNA"/>
</dbReference>
<keyword evidence="1" id="KW-1133">Transmembrane helix</keyword>
<dbReference type="Proteomes" id="UP000886824">
    <property type="component" value="Unassembled WGS sequence"/>
</dbReference>
<evidence type="ECO:0000256" key="1">
    <source>
        <dbReference type="SAM" id="Phobius"/>
    </source>
</evidence>
<feature type="transmembrane region" description="Helical" evidence="1">
    <location>
        <begin position="12"/>
        <end position="33"/>
    </location>
</feature>
<keyword evidence="1" id="KW-0472">Membrane</keyword>
<feature type="transmembrane region" description="Helical" evidence="1">
    <location>
        <begin position="140"/>
        <end position="166"/>
    </location>
</feature>
<proteinExistence type="predicted"/>
<organism evidence="2 3">
    <name type="scientific">Candidatus Intestinimonas merdavium</name>
    <dbReference type="NCBI Taxonomy" id="2838622"/>
    <lineage>
        <taxon>Bacteria</taxon>
        <taxon>Bacillati</taxon>
        <taxon>Bacillota</taxon>
        <taxon>Clostridia</taxon>
        <taxon>Eubacteriales</taxon>
        <taxon>Intestinimonas</taxon>
    </lineage>
</organism>
<name>A0A9D2CDT6_9FIRM</name>
<accession>A0A9D2CDT6</accession>
<gene>
    <name evidence="2" type="ORF">H9826_02450</name>
</gene>
<reference evidence="2" key="2">
    <citation type="submission" date="2021-04" db="EMBL/GenBank/DDBJ databases">
        <authorList>
            <person name="Gilroy R."/>
        </authorList>
    </citation>
    <scope>NUCLEOTIDE SEQUENCE</scope>
    <source>
        <strain evidence="2">CHK33-7979</strain>
    </source>
</reference>
<feature type="transmembrane region" description="Helical" evidence="1">
    <location>
        <begin position="108"/>
        <end position="128"/>
    </location>
</feature>
<protein>
    <submittedName>
        <fullName evidence="2">Uncharacterized protein</fullName>
    </submittedName>
</protein>
<reference evidence="2" key="1">
    <citation type="journal article" date="2021" name="PeerJ">
        <title>Extensive microbial diversity within the chicken gut microbiome revealed by metagenomics and culture.</title>
        <authorList>
            <person name="Gilroy R."/>
            <person name="Ravi A."/>
            <person name="Getino M."/>
            <person name="Pursley I."/>
            <person name="Horton D.L."/>
            <person name="Alikhan N.F."/>
            <person name="Baker D."/>
            <person name="Gharbi K."/>
            <person name="Hall N."/>
            <person name="Watson M."/>
            <person name="Adriaenssens E.M."/>
            <person name="Foster-Nyarko E."/>
            <person name="Jarju S."/>
            <person name="Secka A."/>
            <person name="Antonio M."/>
            <person name="Oren A."/>
            <person name="Chaudhuri R.R."/>
            <person name="La Ragione R."/>
            <person name="Hildebrand F."/>
            <person name="Pallen M.J."/>
        </authorList>
    </citation>
    <scope>NUCLEOTIDE SEQUENCE</scope>
    <source>
        <strain evidence="2">CHK33-7979</strain>
    </source>
</reference>
<sequence>MRDQTHYVRKITLAAILTALSLVVLWAAVLVPWGRIGLIAVAGLMPAAAVISAGPMAGGLCWAGTSLLALILLPSKDCGLLYLFFFGLYPLIKYFAERLRRLPLELVLKLAFFNAVLTVLWFGFRSIFLWSIPQAEKLGWLLYPAGNVVFLAYDYGFSKLIAFYVIRVDRSMRRGRSG</sequence>